<dbReference type="RefSeq" id="WP_051595906.1">
    <property type="nucleotide sequence ID" value="NZ_ARYH01000001.1"/>
</dbReference>
<organism evidence="2 3">
    <name type="scientific">Hyphomonas adhaerens MHS-3</name>
    <dbReference type="NCBI Taxonomy" id="1280949"/>
    <lineage>
        <taxon>Bacteria</taxon>
        <taxon>Pseudomonadati</taxon>
        <taxon>Pseudomonadota</taxon>
        <taxon>Alphaproteobacteria</taxon>
        <taxon>Hyphomonadales</taxon>
        <taxon>Hyphomonadaceae</taxon>
        <taxon>Hyphomonas</taxon>
    </lineage>
</organism>
<keyword evidence="2" id="KW-0223">Dioxygenase</keyword>
<dbReference type="AlphaFoldDB" id="A0A069E3Q5"/>
<evidence type="ECO:0000313" key="3">
    <source>
        <dbReference type="Proteomes" id="UP000027446"/>
    </source>
</evidence>
<proteinExistence type="predicted"/>
<protein>
    <submittedName>
        <fullName evidence="2">Phytanoyl-CoA dioxygenase (PhyH) family protein</fullName>
    </submittedName>
</protein>
<evidence type="ECO:0000256" key="1">
    <source>
        <dbReference type="ARBA" id="ARBA00001954"/>
    </source>
</evidence>
<dbReference type="OrthoDB" id="9791262at2"/>
<dbReference type="Proteomes" id="UP000027446">
    <property type="component" value="Unassembled WGS sequence"/>
</dbReference>
<name>A0A069E3Q5_9PROT</name>
<keyword evidence="2" id="KW-0560">Oxidoreductase</keyword>
<dbReference type="eggNOG" id="COG5285">
    <property type="taxonomic scope" value="Bacteria"/>
</dbReference>
<dbReference type="PANTHER" id="PTHR20883:SF48">
    <property type="entry name" value="ECTOINE DIOXYGENASE"/>
    <property type="match status" value="1"/>
</dbReference>
<dbReference type="Gene3D" id="2.60.120.620">
    <property type="entry name" value="q2cbj1_9rhob like domain"/>
    <property type="match status" value="1"/>
</dbReference>
<comment type="caution">
    <text evidence="2">The sequence shown here is derived from an EMBL/GenBank/DDBJ whole genome shotgun (WGS) entry which is preliminary data.</text>
</comment>
<dbReference type="STRING" id="1280949.HAD_04010"/>
<gene>
    <name evidence="2" type="ORF">HAD_04010</name>
</gene>
<accession>A0A069E3Q5</accession>
<dbReference type="PATRIC" id="fig|1280949.3.peg.822"/>
<sequence length="280" mass="32352">MKETVEIVPKTDEKPEVDLAFWEQNGYYVLPKFLSDEQVDAIVNETEEAWKNRRDDIVADNQIYSPTQKRVRNYLDRLSEEERTERYVMNDLFLVSDPVRSVSLDPKLVHVLRELLGTEPVLCQSLNFKWGSGQGMHQDTLYLPPPNERDMIAIWVALEDIHPDSGPLRYMPGSHNIPVYRFSNGKIRVIPGEVSGWDDHIAQHTEQMGLQEQVNHAKKGDVFIWHAFLLHGGSPIQNWDLTRKSLVCHYYSKSDLESVGGASQFDHGGYWWPRSPQLPR</sequence>
<reference evidence="2 3" key="1">
    <citation type="journal article" date="2014" name="Antonie Van Leeuwenhoek">
        <title>Hyphomonas beringensis sp. nov. and Hyphomonas chukchiensis sp. nov., isolated from surface seawater of the Bering Sea and Chukchi Sea.</title>
        <authorList>
            <person name="Li C."/>
            <person name="Lai Q."/>
            <person name="Li G."/>
            <person name="Dong C."/>
            <person name="Wang J."/>
            <person name="Liao Y."/>
            <person name="Shao Z."/>
        </authorList>
    </citation>
    <scope>NUCLEOTIDE SEQUENCE [LARGE SCALE GENOMIC DNA]</scope>
    <source>
        <strain evidence="2 3">MHS-3</strain>
    </source>
</reference>
<evidence type="ECO:0000313" key="2">
    <source>
        <dbReference type="EMBL" id="KCZ84815.1"/>
    </source>
</evidence>
<dbReference type="PANTHER" id="PTHR20883">
    <property type="entry name" value="PHYTANOYL-COA DIOXYGENASE DOMAIN CONTAINING 1"/>
    <property type="match status" value="1"/>
</dbReference>
<dbReference type="InterPro" id="IPR008775">
    <property type="entry name" value="Phytyl_CoA_dOase-like"/>
</dbReference>
<dbReference type="EMBL" id="ARYH01000001">
    <property type="protein sequence ID" value="KCZ84815.1"/>
    <property type="molecule type" value="Genomic_DNA"/>
</dbReference>
<comment type="cofactor">
    <cofactor evidence="1">
        <name>Fe(2+)</name>
        <dbReference type="ChEBI" id="CHEBI:29033"/>
    </cofactor>
</comment>
<dbReference type="SUPFAM" id="SSF51197">
    <property type="entry name" value="Clavaminate synthase-like"/>
    <property type="match status" value="1"/>
</dbReference>
<dbReference type="GO" id="GO:0005506">
    <property type="term" value="F:iron ion binding"/>
    <property type="evidence" value="ECO:0007669"/>
    <property type="project" value="UniProtKB-ARBA"/>
</dbReference>
<dbReference type="GO" id="GO:0016706">
    <property type="term" value="F:2-oxoglutarate-dependent dioxygenase activity"/>
    <property type="evidence" value="ECO:0007669"/>
    <property type="project" value="UniProtKB-ARBA"/>
</dbReference>
<dbReference type="Pfam" id="PF05721">
    <property type="entry name" value="PhyH"/>
    <property type="match status" value="1"/>
</dbReference>
<keyword evidence="3" id="KW-1185">Reference proteome</keyword>